<keyword evidence="4" id="KW-1185">Reference proteome</keyword>
<evidence type="ECO:0000313" key="5">
    <source>
        <dbReference type="Proteomes" id="UP000553957"/>
    </source>
</evidence>
<reference evidence="2 5" key="2">
    <citation type="submission" date="2020-08" db="EMBL/GenBank/DDBJ databases">
        <title>Sequencing the genomes of 1000 actinobacteria strains.</title>
        <authorList>
            <person name="Klenk H.-P."/>
        </authorList>
    </citation>
    <scope>NUCLEOTIDE SEQUENCE [LARGE SCALE GENOMIC DNA]</scope>
    <source>
        <strain evidence="2 5">DSM 15626</strain>
    </source>
</reference>
<feature type="transmembrane region" description="Helical" evidence="1">
    <location>
        <begin position="7"/>
        <end position="28"/>
    </location>
</feature>
<evidence type="ECO:0000313" key="3">
    <source>
        <dbReference type="EMBL" id="NOL41245.1"/>
    </source>
</evidence>
<proteinExistence type="predicted"/>
<keyword evidence="1" id="KW-0812">Transmembrane</keyword>
<keyword evidence="1" id="KW-0472">Membrane</keyword>
<gene>
    <name evidence="2" type="ORF">HNR71_004546</name>
    <name evidence="3" type="ORF">HPO96_13415</name>
</gene>
<dbReference type="Proteomes" id="UP000553957">
    <property type="component" value="Unassembled WGS sequence"/>
</dbReference>
<dbReference type="AlphaFoldDB" id="A0A7Y4KYY6"/>
<reference evidence="3 4" key="1">
    <citation type="submission" date="2020-05" db="EMBL/GenBank/DDBJ databases">
        <title>Genome sequence of Kribbella sandramycini ATCC 39419.</title>
        <authorList>
            <person name="Maclea K.S."/>
            <person name="Fair J.L."/>
        </authorList>
    </citation>
    <scope>NUCLEOTIDE SEQUENCE [LARGE SCALE GENOMIC DNA]</scope>
    <source>
        <strain evidence="3 4">ATCC 39419</strain>
    </source>
</reference>
<dbReference type="EMBL" id="JACHKF010000001">
    <property type="protein sequence ID" value="MBB6568909.1"/>
    <property type="molecule type" value="Genomic_DNA"/>
</dbReference>
<protein>
    <submittedName>
        <fullName evidence="3">Uncharacterized protein</fullName>
    </submittedName>
</protein>
<dbReference type="Proteomes" id="UP000534306">
    <property type="component" value="Unassembled WGS sequence"/>
</dbReference>
<evidence type="ECO:0000313" key="2">
    <source>
        <dbReference type="EMBL" id="MBB6568909.1"/>
    </source>
</evidence>
<sequence>MSETKVVGLGYLALAVLGGLVAYPVLFVATLREPASGRGLVGAAVTIVLLAGAVVVSWDVRRRLRGGRRTAVAHYGLSIVVLVGVGALMFHANDQLRDCHAVDTCAVTFG</sequence>
<feature type="transmembrane region" description="Helical" evidence="1">
    <location>
        <begin position="72"/>
        <end position="92"/>
    </location>
</feature>
<comment type="caution">
    <text evidence="3">The sequence shown here is derived from an EMBL/GenBank/DDBJ whole genome shotgun (WGS) entry which is preliminary data.</text>
</comment>
<name>A0A7Y4KYY6_9ACTN</name>
<dbReference type="RefSeq" id="WP_171673678.1">
    <property type="nucleotide sequence ID" value="NZ_BAAAGT010000013.1"/>
</dbReference>
<feature type="transmembrane region" description="Helical" evidence="1">
    <location>
        <begin position="40"/>
        <end position="60"/>
    </location>
</feature>
<accession>A0A7Y4KYY6</accession>
<organism evidence="3 4">
    <name type="scientific">Kribbella sandramycini</name>
    <dbReference type="NCBI Taxonomy" id="60450"/>
    <lineage>
        <taxon>Bacteria</taxon>
        <taxon>Bacillati</taxon>
        <taxon>Actinomycetota</taxon>
        <taxon>Actinomycetes</taxon>
        <taxon>Propionibacteriales</taxon>
        <taxon>Kribbellaceae</taxon>
        <taxon>Kribbella</taxon>
    </lineage>
</organism>
<keyword evidence="1" id="KW-1133">Transmembrane helix</keyword>
<evidence type="ECO:0000256" key="1">
    <source>
        <dbReference type="SAM" id="Phobius"/>
    </source>
</evidence>
<dbReference type="EMBL" id="JABJRC010000002">
    <property type="protein sequence ID" value="NOL41245.1"/>
    <property type="molecule type" value="Genomic_DNA"/>
</dbReference>
<evidence type="ECO:0000313" key="4">
    <source>
        <dbReference type="Proteomes" id="UP000534306"/>
    </source>
</evidence>